<gene>
    <name evidence="2" type="primary">Col9a2-L</name>
    <name evidence="2" type="ORF">Hamer_G003587</name>
</gene>
<reference evidence="2" key="1">
    <citation type="journal article" date="2021" name="Sci. Adv.">
        <title>The American lobster genome reveals insights on longevity, neural, and immune adaptations.</title>
        <authorList>
            <person name="Polinski J.M."/>
            <person name="Zimin A.V."/>
            <person name="Clark K.F."/>
            <person name="Kohn A.B."/>
            <person name="Sadowski N."/>
            <person name="Timp W."/>
            <person name="Ptitsyn A."/>
            <person name="Khanna P."/>
            <person name="Romanova D.Y."/>
            <person name="Williams P."/>
            <person name="Greenwood S.J."/>
            <person name="Moroz L.L."/>
            <person name="Walt D.R."/>
            <person name="Bodnar A.G."/>
        </authorList>
    </citation>
    <scope>NUCLEOTIDE SEQUENCE</scope>
    <source>
        <strain evidence="2">GMGI-L3</strain>
    </source>
</reference>
<comment type="caution">
    <text evidence="2">The sequence shown here is derived from an EMBL/GenBank/DDBJ whole genome shotgun (WGS) entry which is preliminary data.</text>
</comment>
<dbReference type="GO" id="GO:0005581">
    <property type="term" value="C:collagen trimer"/>
    <property type="evidence" value="ECO:0007669"/>
    <property type="project" value="UniProtKB-KW"/>
</dbReference>
<evidence type="ECO:0000313" key="3">
    <source>
        <dbReference type="Proteomes" id="UP000747542"/>
    </source>
</evidence>
<dbReference type="Proteomes" id="UP000747542">
    <property type="component" value="Unassembled WGS sequence"/>
</dbReference>
<name>A0A8J5JUI2_HOMAM</name>
<sequence length="350" mass="36588">MSDTSEAPSLASHVRRVRVPSQASDVDQFLDDLFMPVLNSQLDELSDARSLAASIKGGGNTVVSHPLNADAEDCFDDSIVLARTRQGSFRRQSLLHALQDVDLNESLTTLTTIPLLTEALKGGGQGAAEVETGAPPTTAGGTFYPNVSMSGTPGSPPPFIPAGTMPLYSTGGMNVPGVQASGQATNVDPSQVLIHQQNIQRAFIQSAVAQNIQIQQHLMAQNQALQQLLTQSIPHMGMSSRDFSPQSALGLNILGMMQVSGMPVTSGMPMSPAQGIPLASVSNMGMTGMAGISSMAGAADGPQIGRGHYQVGGDTYSFPQRRGINNNNKVPPLGRSNAATEGLAFRPKTP</sequence>
<dbReference type="EMBL" id="JAHLQT010025476">
    <property type="protein sequence ID" value="KAG7164397.1"/>
    <property type="molecule type" value="Genomic_DNA"/>
</dbReference>
<dbReference type="AlphaFoldDB" id="A0A8J5JUI2"/>
<feature type="region of interest" description="Disordered" evidence="1">
    <location>
        <begin position="306"/>
        <end position="350"/>
    </location>
</feature>
<evidence type="ECO:0000313" key="2">
    <source>
        <dbReference type="EMBL" id="KAG7164397.1"/>
    </source>
</evidence>
<evidence type="ECO:0000256" key="1">
    <source>
        <dbReference type="SAM" id="MobiDB-lite"/>
    </source>
</evidence>
<keyword evidence="2" id="KW-0176">Collagen</keyword>
<proteinExistence type="predicted"/>
<accession>A0A8J5JUI2</accession>
<protein>
    <submittedName>
        <fullName evidence="2">Putative collagen alpha-2(XI) chain-like</fullName>
    </submittedName>
</protein>
<keyword evidence="3" id="KW-1185">Reference proteome</keyword>
<organism evidence="2 3">
    <name type="scientific">Homarus americanus</name>
    <name type="common">American lobster</name>
    <dbReference type="NCBI Taxonomy" id="6706"/>
    <lineage>
        <taxon>Eukaryota</taxon>
        <taxon>Metazoa</taxon>
        <taxon>Ecdysozoa</taxon>
        <taxon>Arthropoda</taxon>
        <taxon>Crustacea</taxon>
        <taxon>Multicrustacea</taxon>
        <taxon>Malacostraca</taxon>
        <taxon>Eumalacostraca</taxon>
        <taxon>Eucarida</taxon>
        <taxon>Decapoda</taxon>
        <taxon>Pleocyemata</taxon>
        <taxon>Astacidea</taxon>
        <taxon>Nephropoidea</taxon>
        <taxon>Nephropidae</taxon>
        <taxon>Homarus</taxon>
    </lineage>
</organism>